<keyword evidence="1" id="KW-0472">Membrane</keyword>
<evidence type="ECO:0000313" key="4">
    <source>
        <dbReference type="Proteomes" id="UP000199649"/>
    </source>
</evidence>
<dbReference type="Proteomes" id="UP000199649">
    <property type="component" value="Chromosome I"/>
</dbReference>
<feature type="transmembrane region" description="Helical" evidence="1">
    <location>
        <begin position="68"/>
        <end position="86"/>
    </location>
</feature>
<evidence type="ECO:0000259" key="2">
    <source>
        <dbReference type="Pfam" id="PF04892"/>
    </source>
</evidence>
<keyword evidence="1" id="KW-1133">Transmembrane helix</keyword>
<gene>
    <name evidence="3" type="ORF">SAMN04489719_2119</name>
</gene>
<dbReference type="RefSeq" id="WP_092666974.1">
    <property type="nucleotide sequence ID" value="NZ_LT629734.1"/>
</dbReference>
<keyword evidence="1" id="KW-0812">Transmembrane</keyword>
<evidence type="ECO:0000256" key="1">
    <source>
        <dbReference type="SAM" id="Phobius"/>
    </source>
</evidence>
<protein>
    <submittedName>
        <fullName evidence="3">VanZ like family protein</fullName>
    </submittedName>
</protein>
<dbReference type="InterPro" id="IPR006976">
    <property type="entry name" value="VanZ-like"/>
</dbReference>
<dbReference type="Pfam" id="PF04892">
    <property type="entry name" value="VanZ"/>
    <property type="match status" value="1"/>
</dbReference>
<evidence type="ECO:0000313" key="3">
    <source>
        <dbReference type="EMBL" id="SDS35040.1"/>
    </source>
</evidence>
<dbReference type="EMBL" id="LT629734">
    <property type="protein sequence ID" value="SDS35040.1"/>
    <property type="molecule type" value="Genomic_DNA"/>
</dbReference>
<dbReference type="STRING" id="684552.SAMN04489719_2119"/>
<dbReference type="OrthoDB" id="3787741at2"/>
<feature type="domain" description="VanZ-like" evidence="2">
    <location>
        <begin position="53"/>
        <end position="140"/>
    </location>
</feature>
<proteinExistence type="predicted"/>
<sequence length="161" mass="17484">MTERGSSSTTPLRTLGAVGLALAVPAVLMVTLWPTHFLLRAKPRIVRGLEWFHTRGMLEWVYWTRLEVLANVAMFVPLALLVTFVLGARRWWLALLLCVALSAGVELAQHVLLPGRVATVRDVIANGLGAAIGVLLATVIEGIVRLARRRAASPPTVAPPR</sequence>
<name>A0A1H1RH67_9MICO</name>
<reference evidence="4" key="1">
    <citation type="submission" date="2016-10" db="EMBL/GenBank/DDBJ databases">
        <authorList>
            <person name="Varghese N."/>
            <person name="Submissions S."/>
        </authorList>
    </citation>
    <scope>NUCLEOTIDE SEQUENCE [LARGE SCALE GENOMIC DNA]</scope>
    <source>
        <strain evidence="4">DSM 22965</strain>
    </source>
</reference>
<accession>A0A1H1RH67</accession>
<dbReference type="PANTHER" id="PTHR28008:SF1">
    <property type="entry name" value="DOMAIN PROTEIN, PUTATIVE (AFU_ORTHOLOGUE AFUA_3G10980)-RELATED"/>
    <property type="match status" value="1"/>
</dbReference>
<feature type="transmembrane region" description="Helical" evidence="1">
    <location>
        <begin position="124"/>
        <end position="144"/>
    </location>
</feature>
<dbReference type="AlphaFoldDB" id="A0A1H1RH67"/>
<organism evidence="3 4">
    <name type="scientific">Agrococcus carbonis</name>
    <dbReference type="NCBI Taxonomy" id="684552"/>
    <lineage>
        <taxon>Bacteria</taxon>
        <taxon>Bacillati</taxon>
        <taxon>Actinomycetota</taxon>
        <taxon>Actinomycetes</taxon>
        <taxon>Micrococcales</taxon>
        <taxon>Microbacteriaceae</taxon>
        <taxon>Agrococcus</taxon>
    </lineage>
</organism>
<feature type="transmembrane region" description="Helical" evidence="1">
    <location>
        <begin position="12"/>
        <end position="33"/>
    </location>
</feature>
<feature type="transmembrane region" description="Helical" evidence="1">
    <location>
        <begin position="93"/>
        <end position="112"/>
    </location>
</feature>
<dbReference type="PANTHER" id="PTHR28008">
    <property type="entry name" value="DOMAIN PROTEIN, PUTATIVE (AFU_ORTHOLOGUE AFUA_3G10980)-RELATED"/>
    <property type="match status" value="1"/>
</dbReference>
<keyword evidence="4" id="KW-1185">Reference proteome</keyword>